<reference evidence="9" key="1">
    <citation type="journal article" date="2021" name="PeerJ">
        <title>Extensive microbial diversity within the chicken gut microbiome revealed by metagenomics and culture.</title>
        <authorList>
            <person name="Gilroy R."/>
            <person name="Ravi A."/>
            <person name="Getino M."/>
            <person name="Pursley I."/>
            <person name="Horton D.L."/>
            <person name="Alikhan N.F."/>
            <person name="Baker D."/>
            <person name="Gharbi K."/>
            <person name="Hall N."/>
            <person name="Watson M."/>
            <person name="Adriaenssens E.M."/>
            <person name="Foster-Nyarko E."/>
            <person name="Jarju S."/>
            <person name="Secka A."/>
            <person name="Antonio M."/>
            <person name="Oren A."/>
            <person name="Chaudhuri R.R."/>
            <person name="La Ragione R."/>
            <person name="Hildebrand F."/>
            <person name="Pallen M.J."/>
        </authorList>
    </citation>
    <scope>NUCLEOTIDE SEQUENCE</scope>
    <source>
        <strain evidence="9">CHK169-4300</strain>
    </source>
</reference>
<dbReference type="PROSITE" id="PS00088">
    <property type="entry name" value="SOD_MN"/>
    <property type="match status" value="1"/>
</dbReference>
<gene>
    <name evidence="9" type="ORF">H9808_02715</name>
</gene>
<dbReference type="EMBL" id="DXAZ01000037">
    <property type="protein sequence ID" value="HIZ70663.1"/>
    <property type="molecule type" value="Genomic_DNA"/>
</dbReference>
<dbReference type="Pfam" id="PF02777">
    <property type="entry name" value="Sod_Fe_C"/>
    <property type="match status" value="1"/>
</dbReference>
<dbReference type="SUPFAM" id="SSF46609">
    <property type="entry name" value="Fe,Mn superoxide dismutase (SOD), N-terminal domain"/>
    <property type="match status" value="1"/>
</dbReference>
<evidence type="ECO:0000313" key="9">
    <source>
        <dbReference type="EMBL" id="HIZ70663.1"/>
    </source>
</evidence>
<dbReference type="Proteomes" id="UP000824106">
    <property type="component" value="Unassembled WGS sequence"/>
</dbReference>
<dbReference type="GO" id="GO:0005737">
    <property type="term" value="C:cytoplasm"/>
    <property type="evidence" value="ECO:0007669"/>
    <property type="project" value="TreeGrafter"/>
</dbReference>
<dbReference type="InterPro" id="IPR036324">
    <property type="entry name" value="Mn/Fe_SOD_N_sf"/>
</dbReference>
<protein>
    <recommendedName>
        <fullName evidence="2 6">Superoxide dismutase</fullName>
        <ecNumber evidence="2 6">1.15.1.1</ecNumber>
    </recommendedName>
</protein>
<feature type="binding site" evidence="5">
    <location>
        <position position="82"/>
    </location>
    <ligand>
        <name>Mn(2+)</name>
        <dbReference type="ChEBI" id="CHEBI:29035"/>
    </ligand>
</feature>
<dbReference type="InterPro" id="IPR019833">
    <property type="entry name" value="Mn/Fe_SOD_BS"/>
</dbReference>
<name>A0A9D2G025_9LACT</name>
<evidence type="ECO:0000256" key="3">
    <source>
        <dbReference type="ARBA" id="ARBA00022723"/>
    </source>
</evidence>
<proteinExistence type="inferred from homology"/>
<sequence>MTYKLPDLPYAYDALEPYIDEETMKLHHDKHHNAYVEKTNKALEGHDDLQNLSIEELVTKLDEVPEDIRTTVRNNGGGHVNHSLFWEVLSPNGGGEPTGELADAINESFGSFDDFKSELETAATGQFGSGWGWLVVDNGNLKVTSTPNQDSPLMEGQTPIFGIDVWEHAYYLNYQNVRADYVKAVWNIVNWDEVAKRYKEAK</sequence>
<feature type="domain" description="Manganese/iron superoxide dismutase C-terminal" evidence="8">
    <location>
        <begin position="97"/>
        <end position="197"/>
    </location>
</feature>
<dbReference type="InterPro" id="IPR001189">
    <property type="entry name" value="Mn/Fe_SOD"/>
</dbReference>
<comment type="caution">
    <text evidence="9">The sequence shown here is derived from an EMBL/GenBank/DDBJ whole genome shotgun (WGS) entry which is preliminary data.</text>
</comment>
<dbReference type="AlphaFoldDB" id="A0A9D2G025"/>
<dbReference type="InterPro" id="IPR019832">
    <property type="entry name" value="Mn/Fe_SOD_C"/>
</dbReference>
<evidence type="ECO:0000313" key="10">
    <source>
        <dbReference type="Proteomes" id="UP000824106"/>
    </source>
</evidence>
<feature type="binding site" evidence="5">
    <location>
        <position position="27"/>
    </location>
    <ligand>
        <name>Mn(2+)</name>
        <dbReference type="ChEBI" id="CHEBI:29035"/>
    </ligand>
</feature>
<dbReference type="PANTHER" id="PTHR43595:SF2">
    <property type="entry name" value="SMALL RIBOSOMAL SUBUNIT PROTEIN MS42"/>
    <property type="match status" value="1"/>
</dbReference>
<dbReference type="Gene3D" id="3.55.40.20">
    <property type="entry name" value="Iron/manganese superoxide dismutase, C-terminal domain"/>
    <property type="match status" value="1"/>
</dbReference>
<evidence type="ECO:0000256" key="5">
    <source>
        <dbReference type="PIRSR" id="PIRSR000349-1"/>
    </source>
</evidence>
<feature type="domain" description="Manganese/iron superoxide dismutase N-terminal" evidence="7">
    <location>
        <begin position="2"/>
        <end position="90"/>
    </location>
</feature>
<feature type="binding site" evidence="5">
    <location>
        <position position="168"/>
    </location>
    <ligand>
        <name>Mn(2+)</name>
        <dbReference type="ChEBI" id="CHEBI:29035"/>
    </ligand>
</feature>
<comment type="similarity">
    <text evidence="1 6">Belongs to the iron/manganese superoxide dismutase family.</text>
</comment>
<dbReference type="FunFam" id="3.55.40.20:FF:000001">
    <property type="entry name" value="Superoxide dismutase"/>
    <property type="match status" value="1"/>
</dbReference>
<dbReference type="EC" id="1.15.1.1" evidence="2 6"/>
<reference evidence="9" key="2">
    <citation type="submission" date="2021-04" db="EMBL/GenBank/DDBJ databases">
        <authorList>
            <person name="Gilroy R."/>
        </authorList>
    </citation>
    <scope>NUCLEOTIDE SEQUENCE</scope>
    <source>
        <strain evidence="9">CHK169-4300</strain>
    </source>
</reference>
<dbReference type="PRINTS" id="PR01703">
    <property type="entry name" value="MNSODISMTASE"/>
</dbReference>
<dbReference type="PIRSF" id="PIRSF000349">
    <property type="entry name" value="SODismutase"/>
    <property type="match status" value="1"/>
</dbReference>
<dbReference type="Gene3D" id="1.10.287.990">
    <property type="entry name" value="Fe,Mn superoxide dismutase (SOD) domain"/>
    <property type="match status" value="1"/>
</dbReference>
<comment type="function">
    <text evidence="6">Destroys radicals which are normally produced within the cells and which are toxic to biological systems.</text>
</comment>
<dbReference type="InterPro" id="IPR019831">
    <property type="entry name" value="Mn/Fe_SOD_N"/>
</dbReference>
<accession>A0A9D2G025</accession>
<dbReference type="Pfam" id="PF00081">
    <property type="entry name" value="Sod_Fe_N"/>
    <property type="match status" value="1"/>
</dbReference>
<evidence type="ECO:0000259" key="7">
    <source>
        <dbReference type="Pfam" id="PF00081"/>
    </source>
</evidence>
<evidence type="ECO:0000259" key="8">
    <source>
        <dbReference type="Pfam" id="PF02777"/>
    </source>
</evidence>
<comment type="catalytic activity">
    <reaction evidence="6">
        <text>2 superoxide + 2 H(+) = H2O2 + O2</text>
        <dbReference type="Rhea" id="RHEA:20696"/>
        <dbReference type="ChEBI" id="CHEBI:15378"/>
        <dbReference type="ChEBI" id="CHEBI:15379"/>
        <dbReference type="ChEBI" id="CHEBI:16240"/>
        <dbReference type="ChEBI" id="CHEBI:18421"/>
        <dbReference type="EC" id="1.15.1.1"/>
    </reaction>
</comment>
<dbReference type="InterPro" id="IPR036314">
    <property type="entry name" value="SOD_C_sf"/>
</dbReference>
<dbReference type="FunFam" id="1.10.287.990:FF:000001">
    <property type="entry name" value="Superoxide dismutase"/>
    <property type="match status" value="1"/>
</dbReference>
<keyword evidence="4 6" id="KW-0560">Oxidoreductase</keyword>
<evidence type="ECO:0000256" key="4">
    <source>
        <dbReference type="ARBA" id="ARBA00023002"/>
    </source>
</evidence>
<dbReference type="PANTHER" id="PTHR43595">
    <property type="entry name" value="37S RIBOSOMAL PROTEIN S26, MITOCHONDRIAL"/>
    <property type="match status" value="1"/>
</dbReference>
<dbReference type="SUPFAM" id="SSF54719">
    <property type="entry name" value="Fe,Mn superoxide dismutase (SOD), C-terminal domain"/>
    <property type="match status" value="1"/>
</dbReference>
<feature type="binding site" evidence="5">
    <location>
        <position position="164"/>
    </location>
    <ligand>
        <name>Mn(2+)</name>
        <dbReference type="ChEBI" id="CHEBI:29035"/>
    </ligand>
</feature>
<evidence type="ECO:0000256" key="2">
    <source>
        <dbReference type="ARBA" id="ARBA00012682"/>
    </source>
</evidence>
<organism evidence="9 10">
    <name type="scientific">Candidatus Atopostipes pullistercoris</name>
    <dbReference type="NCBI Taxonomy" id="2838467"/>
    <lineage>
        <taxon>Bacteria</taxon>
        <taxon>Bacillati</taxon>
        <taxon>Bacillota</taxon>
        <taxon>Bacilli</taxon>
        <taxon>Lactobacillales</taxon>
        <taxon>Carnobacteriaceae</taxon>
        <taxon>Atopostipes</taxon>
    </lineage>
</organism>
<evidence type="ECO:0000256" key="1">
    <source>
        <dbReference type="ARBA" id="ARBA00008714"/>
    </source>
</evidence>
<evidence type="ECO:0000256" key="6">
    <source>
        <dbReference type="RuleBase" id="RU000414"/>
    </source>
</evidence>
<keyword evidence="3 5" id="KW-0479">Metal-binding</keyword>
<dbReference type="GO" id="GO:0046872">
    <property type="term" value="F:metal ion binding"/>
    <property type="evidence" value="ECO:0007669"/>
    <property type="project" value="UniProtKB-KW"/>
</dbReference>
<dbReference type="GO" id="GO:0004784">
    <property type="term" value="F:superoxide dismutase activity"/>
    <property type="evidence" value="ECO:0007669"/>
    <property type="project" value="UniProtKB-EC"/>
</dbReference>